<dbReference type="RefSeq" id="XP_040710872.1">
    <property type="nucleotide sequence ID" value="XM_040856859.1"/>
</dbReference>
<feature type="region of interest" description="Disordered" evidence="1">
    <location>
        <begin position="55"/>
        <end position="94"/>
    </location>
</feature>
<dbReference type="InterPro" id="IPR029063">
    <property type="entry name" value="SAM-dependent_MTases_sf"/>
</dbReference>
<dbReference type="EMBL" id="MCFJ01000018">
    <property type="protein sequence ID" value="ORY57743.1"/>
    <property type="molecule type" value="Genomic_DNA"/>
</dbReference>
<comment type="caution">
    <text evidence="2">The sequence shown here is derived from an EMBL/GenBank/DDBJ whole genome shotgun (WGS) entry which is preliminary data.</text>
</comment>
<dbReference type="PANTHER" id="PTHR14614">
    <property type="entry name" value="HEPATOCELLULAR CARCINOMA-ASSOCIATED ANTIGEN"/>
    <property type="match status" value="1"/>
</dbReference>
<dbReference type="Proteomes" id="UP000193689">
    <property type="component" value="Unassembled WGS sequence"/>
</dbReference>
<evidence type="ECO:0000256" key="1">
    <source>
        <dbReference type="SAM" id="MobiDB-lite"/>
    </source>
</evidence>
<dbReference type="GO" id="GO:0008757">
    <property type="term" value="F:S-adenosylmethionine-dependent methyltransferase activity"/>
    <property type="evidence" value="ECO:0007669"/>
    <property type="project" value="UniProtKB-ARBA"/>
</dbReference>
<dbReference type="Pfam" id="PF10294">
    <property type="entry name" value="Methyltransf_16"/>
    <property type="match status" value="1"/>
</dbReference>
<dbReference type="SUPFAM" id="SSF53335">
    <property type="entry name" value="S-adenosyl-L-methionine-dependent methyltransferases"/>
    <property type="match status" value="1"/>
</dbReference>
<evidence type="ECO:0000313" key="3">
    <source>
        <dbReference type="Proteomes" id="UP000193689"/>
    </source>
</evidence>
<dbReference type="Gene3D" id="3.40.50.150">
    <property type="entry name" value="Vaccinia Virus protein VP39"/>
    <property type="match status" value="1"/>
</dbReference>
<feature type="region of interest" description="Disordered" evidence="1">
    <location>
        <begin position="1"/>
        <end position="20"/>
    </location>
</feature>
<keyword evidence="2" id="KW-0489">Methyltransferase</keyword>
<sequence length="407" mass="44336">MSVSRHHPLPPTSSLPSLRSLDTLTENQISAALRNLNALYCPLPRSCDFQSRFKARKQPRSVASTPADSGYATPADSGYASDNEGGPEHTDDEDDTLNALRADAYERTFATRWLTGFIARAEELNHIPEDSLERAIDDAASVLASFSDRAGENDEEDLTLIRDFSFELKNVPSPAPEKIQVRINDAPLSGADHTDVGLQSWGASIVFSDLICSSPARFGLTQRILGSSPRIVELGAGTGLISLMLANLLPHLDLASATVIATDYHPAVLENLRLNVTSNFPSKTPAPVQTCLLDWALPSSEPPLDAPADLLVAADVVYAPEHAVWLRNCAAHYLTPDGVFWLIFTVRTTGKFEGIGDTIERAFAADDSPKTEDGRVLKIVDVEKLEKRRGVGRGDETGYKLFRISWV</sequence>
<dbReference type="GeneID" id="63773071"/>
<dbReference type="GO" id="GO:0032259">
    <property type="term" value="P:methylation"/>
    <property type="evidence" value="ECO:0007669"/>
    <property type="project" value="UniProtKB-KW"/>
</dbReference>
<dbReference type="CDD" id="cd02440">
    <property type="entry name" value="AdoMet_MTases"/>
    <property type="match status" value="1"/>
</dbReference>
<dbReference type="InterPro" id="IPR019410">
    <property type="entry name" value="Methyltransf_16"/>
</dbReference>
<protein>
    <submittedName>
        <fullName evidence="2">Methyltransferase</fullName>
    </submittedName>
</protein>
<evidence type="ECO:0000313" key="2">
    <source>
        <dbReference type="EMBL" id="ORY57743.1"/>
    </source>
</evidence>
<reference evidence="2 3" key="1">
    <citation type="submission" date="2016-07" db="EMBL/GenBank/DDBJ databases">
        <title>Pervasive Adenine N6-methylation of Active Genes in Fungi.</title>
        <authorList>
            <consortium name="DOE Joint Genome Institute"/>
            <person name="Mondo S.J."/>
            <person name="Dannebaum R.O."/>
            <person name="Kuo R.C."/>
            <person name="Labutti K."/>
            <person name="Haridas S."/>
            <person name="Kuo A."/>
            <person name="Salamov A."/>
            <person name="Ahrendt S.R."/>
            <person name="Lipzen A."/>
            <person name="Sullivan W."/>
            <person name="Andreopoulos W.B."/>
            <person name="Clum A."/>
            <person name="Lindquist E."/>
            <person name="Daum C."/>
            <person name="Ramamoorthy G.K."/>
            <person name="Gryganskyi A."/>
            <person name="Culley D."/>
            <person name="Magnuson J.K."/>
            <person name="James T.Y."/>
            <person name="O'Malley M.A."/>
            <person name="Stajich J.E."/>
            <person name="Spatafora J.W."/>
            <person name="Visel A."/>
            <person name="Grigoriev I.V."/>
        </authorList>
    </citation>
    <scope>NUCLEOTIDE SEQUENCE [LARGE SCALE GENOMIC DNA]</scope>
    <source>
        <strain evidence="2 3">CBS 129021</strain>
    </source>
</reference>
<dbReference type="InParanoid" id="A0A1Y2DEN2"/>
<proteinExistence type="predicted"/>
<keyword evidence="3" id="KW-1185">Reference proteome</keyword>
<accession>A0A1Y2DEN2</accession>
<dbReference type="STRING" id="1141098.A0A1Y2DEN2"/>
<dbReference type="OrthoDB" id="433955at2759"/>
<dbReference type="PANTHER" id="PTHR14614:SF147">
    <property type="entry name" value="S-ADENOSYLMETHIONINE-DEPENDENT METHYLTRANSFERASE OF THE SEVEN BETA-STRAND FAMILY"/>
    <property type="match status" value="1"/>
</dbReference>
<dbReference type="AlphaFoldDB" id="A0A1Y2DEN2"/>
<organism evidence="2 3">
    <name type="scientific">Pseudomassariella vexata</name>
    <dbReference type="NCBI Taxonomy" id="1141098"/>
    <lineage>
        <taxon>Eukaryota</taxon>
        <taxon>Fungi</taxon>
        <taxon>Dikarya</taxon>
        <taxon>Ascomycota</taxon>
        <taxon>Pezizomycotina</taxon>
        <taxon>Sordariomycetes</taxon>
        <taxon>Xylariomycetidae</taxon>
        <taxon>Amphisphaeriales</taxon>
        <taxon>Pseudomassariaceae</taxon>
        <taxon>Pseudomassariella</taxon>
    </lineage>
</organism>
<gene>
    <name evidence="2" type="ORF">BCR38DRAFT_354192</name>
</gene>
<keyword evidence="2" id="KW-0808">Transferase</keyword>
<name>A0A1Y2DEN2_9PEZI</name>
<dbReference type="FunCoup" id="A0A1Y2DEN2">
    <property type="interactions" value="115"/>
</dbReference>